<dbReference type="Proteomes" id="UP000034291">
    <property type="component" value="Unassembled WGS sequence"/>
</dbReference>
<feature type="region of interest" description="Disordered" evidence="1">
    <location>
        <begin position="28"/>
        <end position="47"/>
    </location>
</feature>
<keyword evidence="3" id="KW-1185">Reference proteome</keyword>
<comment type="caution">
    <text evidence="2">The sequence shown here is derived from an EMBL/GenBank/DDBJ whole genome shotgun (WGS) entry which is preliminary data.</text>
</comment>
<sequence length="189" mass="21124">MASSIRSCSQIARKASASIASRPSLSFPRRTIASVPSSQAEKRQREKELLELERQILNPERAETAQSGTDNKVGDDRYAYDPSTTNPEIEFRIFEEATRINGDIDPLFISPANRDFSQLLSPTAGGAVHNLDKTGPSSRGWTRKHKEVHIKTMGSAEYDQYERLLRGLRKVQKREKLFGSSAGNSEKTL</sequence>
<organism evidence="2 3">
    <name type="scientific">Aspergillus rambellii</name>
    <dbReference type="NCBI Taxonomy" id="308745"/>
    <lineage>
        <taxon>Eukaryota</taxon>
        <taxon>Fungi</taxon>
        <taxon>Dikarya</taxon>
        <taxon>Ascomycota</taxon>
        <taxon>Pezizomycotina</taxon>
        <taxon>Eurotiomycetes</taxon>
        <taxon>Eurotiomycetidae</taxon>
        <taxon>Eurotiales</taxon>
        <taxon>Aspergillaceae</taxon>
        <taxon>Aspergillus</taxon>
        <taxon>Aspergillus subgen. Nidulantes</taxon>
    </lineage>
</organism>
<evidence type="ECO:0000256" key="1">
    <source>
        <dbReference type="SAM" id="MobiDB-lite"/>
    </source>
</evidence>
<feature type="region of interest" description="Disordered" evidence="1">
    <location>
        <begin position="55"/>
        <end position="84"/>
    </location>
</feature>
<dbReference type="EMBL" id="JZBS01002018">
    <property type="protein sequence ID" value="KKK20438.1"/>
    <property type="molecule type" value="Genomic_DNA"/>
</dbReference>
<evidence type="ECO:0000313" key="2">
    <source>
        <dbReference type="EMBL" id="KKK20438.1"/>
    </source>
</evidence>
<protein>
    <submittedName>
        <fullName evidence="2">Uncharacterized protein</fullName>
    </submittedName>
</protein>
<dbReference type="PANTHER" id="PTHR42090:SF1">
    <property type="match status" value="1"/>
</dbReference>
<accession>A0A0F8ULN8</accession>
<evidence type="ECO:0000313" key="3">
    <source>
        <dbReference type="Proteomes" id="UP000034291"/>
    </source>
</evidence>
<name>A0A0F8ULN8_9EURO</name>
<dbReference type="STRING" id="308745.A0A0F8ULN8"/>
<gene>
    <name evidence="2" type="ORF">ARAM_002898</name>
</gene>
<dbReference type="AlphaFoldDB" id="A0A0F8ULN8"/>
<dbReference type="OrthoDB" id="4220319at2759"/>
<reference evidence="2 3" key="1">
    <citation type="submission" date="2015-02" db="EMBL/GenBank/DDBJ databases">
        <title>Draft Genome Sequences of Two Closely-Related Aflatoxigenic Aspergillus Species Obtained from the Cote d'Ivoire.</title>
        <authorList>
            <person name="Moore G.G."/>
            <person name="Beltz S.B."/>
            <person name="Mack B.M."/>
        </authorList>
    </citation>
    <scope>NUCLEOTIDE SEQUENCE [LARGE SCALE GENOMIC DNA]</scope>
    <source>
        <strain evidence="2 3">SRRC1468</strain>
    </source>
</reference>
<dbReference type="PANTHER" id="PTHR42090">
    <property type="match status" value="1"/>
</dbReference>
<proteinExistence type="predicted"/>